<dbReference type="Gene3D" id="1.20.140.150">
    <property type="match status" value="1"/>
</dbReference>
<evidence type="ECO:0000256" key="2">
    <source>
        <dbReference type="SAM" id="Phobius"/>
    </source>
</evidence>
<keyword evidence="4" id="KW-1185">Reference proteome</keyword>
<feature type="transmembrane region" description="Helical" evidence="2">
    <location>
        <begin position="187"/>
        <end position="211"/>
    </location>
</feature>
<dbReference type="EMBL" id="JBAMIC010000011">
    <property type="protein sequence ID" value="KAK7100606.1"/>
    <property type="molecule type" value="Genomic_DNA"/>
</dbReference>
<comment type="caution">
    <text evidence="3">The sequence shown here is derived from an EMBL/GenBank/DDBJ whole genome shotgun (WGS) entry which is preliminary data.</text>
</comment>
<sequence>MQRLEAGKHDSQTMLSSGRKGSGDSNSVGMGAVSVMGAVATGTFLTGLVLFLVAFASTDWLGIEQGLALSLWRTCSRSYVDGEWRCEPWERIPDFVRAAQGFCVVGLLTYAVSLVILVAYLAVPFLQETRGVLIALCLLTFSAGCMILMSLIVMGIKGRDFCDEIKRDDWTVLTYFAEGVDTLGPFYVGWSFVVAVISSLITLASFAFCMVEFIRVNDIVD</sequence>
<dbReference type="AlphaFoldDB" id="A0AAN9G9T5"/>
<organism evidence="3 4">
    <name type="scientific">Littorina saxatilis</name>
    <dbReference type="NCBI Taxonomy" id="31220"/>
    <lineage>
        <taxon>Eukaryota</taxon>
        <taxon>Metazoa</taxon>
        <taxon>Spiralia</taxon>
        <taxon>Lophotrochozoa</taxon>
        <taxon>Mollusca</taxon>
        <taxon>Gastropoda</taxon>
        <taxon>Caenogastropoda</taxon>
        <taxon>Littorinimorpha</taxon>
        <taxon>Littorinoidea</taxon>
        <taxon>Littorinidae</taxon>
        <taxon>Littorina</taxon>
    </lineage>
</organism>
<gene>
    <name evidence="3" type="ORF">V1264_023526</name>
</gene>
<evidence type="ECO:0000256" key="1">
    <source>
        <dbReference type="SAM" id="MobiDB-lite"/>
    </source>
</evidence>
<feature type="transmembrane region" description="Helical" evidence="2">
    <location>
        <begin position="133"/>
        <end position="156"/>
    </location>
</feature>
<feature type="transmembrane region" description="Helical" evidence="2">
    <location>
        <begin position="28"/>
        <end position="56"/>
    </location>
</feature>
<name>A0AAN9G9T5_9CAEN</name>
<keyword evidence="2" id="KW-1133">Transmembrane helix</keyword>
<evidence type="ECO:0000313" key="4">
    <source>
        <dbReference type="Proteomes" id="UP001374579"/>
    </source>
</evidence>
<feature type="compositionally biased region" description="Basic and acidic residues" evidence="1">
    <location>
        <begin position="1"/>
        <end position="11"/>
    </location>
</feature>
<proteinExistence type="predicted"/>
<accession>A0AAN9G9T5</accession>
<keyword evidence="2" id="KW-0812">Transmembrane</keyword>
<keyword evidence="2" id="KW-0472">Membrane</keyword>
<dbReference type="Proteomes" id="UP001374579">
    <property type="component" value="Unassembled WGS sequence"/>
</dbReference>
<protein>
    <submittedName>
        <fullName evidence="3">Uncharacterized protein</fullName>
    </submittedName>
</protein>
<evidence type="ECO:0000313" key="3">
    <source>
        <dbReference type="EMBL" id="KAK7100606.1"/>
    </source>
</evidence>
<feature type="region of interest" description="Disordered" evidence="1">
    <location>
        <begin position="1"/>
        <end position="24"/>
    </location>
</feature>
<reference evidence="3 4" key="1">
    <citation type="submission" date="2024-02" db="EMBL/GenBank/DDBJ databases">
        <title>Chromosome-scale genome assembly of the rough periwinkle Littorina saxatilis.</title>
        <authorList>
            <person name="De Jode A."/>
            <person name="Faria R."/>
            <person name="Formenti G."/>
            <person name="Sims Y."/>
            <person name="Smith T.P."/>
            <person name="Tracey A."/>
            <person name="Wood J.M.D."/>
            <person name="Zagrodzka Z.B."/>
            <person name="Johannesson K."/>
            <person name="Butlin R.K."/>
            <person name="Leder E.H."/>
        </authorList>
    </citation>
    <scope>NUCLEOTIDE SEQUENCE [LARGE SCALE GENOMIC DNA]</scope>
    <source>
        <strain evidence="3">Snail1</strain>
        <tissue evidence="3">Muscle</tissue>
    </source>
</reference>
<feature type="transmembrane region" description="Helical" evidence="2">
    <location>
        <begin position="98"/>
        <end position="121"/>
    </location>
</feature>